<evidence type="ECO:0000313" key="2">
    <source>
        <dbReference type="Proteomes" id="UP000020077"/>
    </source>
</evidence>
<dbReference type="Proteomes" id="UP000020077">
    <property type="component" value="Unassembled WGS sequence"/>
</dbReference>
<sequence>MHPQPGHAGTATGEHLVRIRLVADVPHQAIVWGVEYVVQGDREFDRAEVRRKMSAGSGYRFHQEAAQLVGELRQLLALKFAYLRWIADGVE</sequence>
<dbReference type="AlphaFoldDB" id="A0A080M2E8"/>
<organism evidence="1 2">
    <name type="scientific">Candidatus Accumulibacter phosphatis</name>
    <dbReference type="NCBI Taxonomy" id="327160"/>
    <lineage>
        <taxon>Bacteria</taxon>
        <taxon>Pseudomonadati</taxon>
        <taxon>Pseudomonadota</taxon>
        <taxon>Betaproteobacteria</taxon>
        <taxon>Candidatus Accumulibacter</taxon>
    </lineage>
</organism>
<protein>
    <submittedName>
        <fullName evidence="1">Uncharacterized protein</fullName>
    </submittedName>
</protein>
<comment type="caution">
    <text evidence="1">The sequence shown here is derived from an EMBL/GenBank/DDBJ whole genome shotgun (WGS) entry which is preliminary data.</text>
</comment>
<reference evidence="1 2" key="1">
    <citation type="submission" date="2014-02" db="EMBL/GenBank/DDBJ databases">
        <title>Expanding our view of genomic diversity in Candidatus Accumulibacter clades.</title>
        <authorList>
            <person name="Skennerton C.T."/>
            <person name="Barr J.J."/>
            <person name="Slater F.R."/>
            <person name="Bond P.L."/>
            <person name="Tyson G.W."/>
        </authorList>
    </citation>
    <scope>NUCLEOTIDE SEQUENCE [LARGE SCALE GENOMIC DNA]</scope>
    <source>
        <strain evidence="2">BA-91</strain>
    </source>
</reference>
<dbReference type="EMBL" id="JDVG02000026">
    <property type="protein sequence ID" value="KFB74500.1"/>
    <property type="molecule type" value="Genomic_DNA"/>
</dbReference>
<accession>A0A080M2E8</accession>
<proteinExistence type="predicted"/>
<gene>
    <name evidence="1" type="ORF">AW09_000195</name>
</gene>
<name>A0A080M2E8_9PROT</name>
<evidence type="ECO:0000313" key="1">
    <source>
        <dbReference type="EMBL" id="KFB74500.1"/>
    </source>
</evidence>